<evidence type="ECO:0000313" key="1">
    <source>
        <dbReference type="EMBL" id="KKM72137.1"/>
    </source>
</evidence>
<organism evidence="1">
    <name type="scientific">marine sediment metagenome</name>
    <dbReference type="NCBI Taxonomy" id="412755"/>
    <lineage>
        <taxon>unclassified sequences</taxon>
        <taxon>metagenomes</taxon>
        <taxon>ecological metagenomes</taxon>
    </lineage>
</organism>
<dbReference type="EMBL" id="LAZR01009523">
    <property type="protein sequence ID" value="KKM72137.1"/>
    <property type="molecule type" value="Genomic_DNA"/>
</dbReference>
<comment type="caution">
    <text evidence="1">The sequence shown here is derived from an EMBL/GenBank/DDBJ whole genome shotgun (WGS) entry which is preliminary data.</text>
</comment>
<sequence length="132" mass="14835">ANLIWELVYPQESDAVDMTYFSDQAAYFLKYAESFNLTVPNRIVVFAGNPEDLTPWPEPVIVAQTAAYTGNYDEVLEPHTAPLITSQADADNRADAILTRYNANRLAGYAVVHHDAQVELFDKPQFLDVRDV</sequence>
<name>A0A0F9MSC6_9ZZZZ</name>
<reference evidence="1" key="1">
    <citation type="journal article" date="2015" name="Nature">
        <title>Complex archaea that bridge the gap between prokaryotes and eukaryotes.</title>
        <authorList>
            <person name="Spang A."/>
            <person name="Saw J.H."/>
            <person name="Jorgensen S.L."/>
            <person name="Zaremba-Niedzwiedzka K."/>
            <person name="Martijn J."/>
            <person name="Lind A.E."/>
            <person name="van Eijk R."/>
            <person name="Schleper C."/>
            <person name="Guy L."/>
            <person name="Ettema T.J."/>
        </authorList>
    </citation>
    <scope>NUCLEOTIDE SEQUENCE</scope>
</reference>
<gene>
    <name evidence="1" type="ORF">LCGC14_1423500</name>
</gene>
<feature type="non-terminal residue" evidence="1">
    <location>
        <position position="1"/>
    </location>
</feature>
<proteinExistence type="predicted"/>
<protein>
    <submittedName>
        <fullName evidence="1">Uncharacterized protein</fullName>
    </submittedName>
</protein>
<accession>A0A0F9MSC6</accession>
<dbReference type="AlphaFoldDB" id="A0A0F9MSC6"/>